<comment type="similarity">
    <text evidence="4">Belongs to the WD repeat PROPPIN family.</text>
</comment>
<dbReference type="InterPro" id="IPR001680">
    <property type="entry name" value="WD40_rpt"/>
</dbReference>
<sequence length="521" mass="56610">MNTRQAIQPSNTPNVLSVAYSASRKRFVTGLSDGFRSFRTDNCLVTHTASLKQEYVVAIVEALDDRYYAFVLRDKTKYAGPNVVVFWDAVSDAELSRFDLHEPVIGIRLTSKWMAVILEERTVLFQYQQIQRGEHSASFGDGSHSDQTEKELENETVRAPNFAHSIYRTSTNIHAIASLTNELLVLPAQSVGQVQLVSLDVKIARTKRVLKAHNSSLRCVALASDASLLATTSQQGTLVRVFSTKTTDQLAEFRRGMDHSIIYALAFSPGNRFVASTSDKGTLHVFDLRPKDAVSTTASTRERENEQKKHRKAPSYAQHRLSAGTNFDRDSLSGTSAGPSSPAPSTAIGGGPGTGYHGSVQEYYGLRAPPVSASPPAREAAVSAVAALKSMPYMPRAVRDVRSVASAAFYTGDDTTHWQGGPAYSWTTTPNGTRKRVKNPVLPLPGDPSGRPPKGIIAFPPAMAEASDDTGVSIVVVGGGSDARWQMFDLLPSAPNEGGTSDGWILINRGFRKYLTRQFAD</sequence>
<comment type="subcellular location">
    <subcellularLocation>
        <location evidence="1">Vacuole membrane</location>
        <topology evidence="1">Peripheral membrane protein</topology>
    </subcellularLocation>
</comment>
<protein>
    <submittedName>
        <fullName evidence="6">WD40/YVTN repeat-like-containing domain superfamily</fullName>
    </submittedName>
</protein>
<evidence type="ECO:0000256" key="3">
    <source>
        <dbReference type="ARBA" id="ARBA00022737"/>
    </source>
</evidence>
<dbReference type="Gene3D" id="2.130.10.10">
    <property type="entry name" value="YVTN repeat-like/Quinoprotein amine dehydrogenase"/>
    <property type="match status" value="1"/>
</dbReference>
<dbReference type="PANTHER" id="PTHR11227">
    <property type="entry name" value="WD-REPEAT PROTEIN INTERACTING WITH PHOSPHOINOSIDES WIPI -RELATED"/>
    <property type="match status" value="1"/>
</dbReference>
<dbReference type="EMBL" id="CP099421">
    <property type="protein sequence ID" value="USW52462.1"/>
    <property type="molecule type" value="Genomic_DNA"/>
</dbReference>
<evidence type="ECO:0000256" key="5">
    <source>
        <dbReference type="SAM" id="MobiDB-lite"/>
    </source>
</evidence>
<dbReference type="InterPro" id="IPR036322">
    <property type="entry name" value="WD40_repeat_dom_sf"/>
</dbReference>
<organism evidence="6 7">
    <name type="scientific">Septoria linicola</name>
    <dbReference type="NCBI Taxonomy" id="215465"/>
    <lineage>
        <taxon>Eukaryota</taxon>
        <taxon>Fungi</taxon>
        <taxon>Dikarya</taxon>
        <taxon>Ascomycota</taxon>
        <taxon>Pezizomycotina</taxon>
        <taxon>Dothideomycetes</taxon>
        <taxon>Dothideomycetidae</taxon>
        <taxon>Mycosphaerellales</taxon>
        <taxon>Mycosphaerellaceae</taxon>
        <taxon>Septoria</taxon>
    </lineage>
</organism>
<feature type="region of interest" description="Disordered" evidence="5">
    <location>
        <begin position="294"/>
        <end position="354"/>
    </location>
</feature>
<evidence type="ECO:0000256" key="1">
    <source>
        <dbReference type="ARBA" id="ARBA00004148"/>
    </source>
</evidence>
<accession>A0A9Q9AN05</accession>
<gene>
    <name evidence="6" type="ORF">Slin15195_G057810</name>
</gene>
<dbReference type="InterPro" id="IPR015943">
    <property type="entry name" value="WD40/YVTN_repeat-like_dom_sf"/>
</dbReference>
<dbReference type="SUPFAM" id="SSF50978">
    <property type="entry name" value="WD40 repeat-like"/>
    <property type="match status" value="1"/>
</dbReference>
<feature type="compositionally biased region" description="Basic and acidic residues" evidence="5">
    <location>
        <begin position="143"/>
        <end position="155"/>
    </location>
</feature>
<dbReference type="Pfam" id="PF21032">
    <property type="entry name" value="PROPPIN"/>
    <property type="match status" value="1"/>
</dbReference>
<dbReference type="InterPro" id="IPR048720">
    <property type="entry name" value="PROPPIN"/>
</dbReference>
<name>A0A9Q9AN05_9PEZI</name>
<keyword evidence="3" id="KW-0677">Repeat</keyword>
<feature type="region of interest" description="Disordered" evidence="5">
    <location>
        <begin position="136"/>
        <end position="155"/>
    </location>
</feature>
<dbReference type="OrthoDB" id="1667587at2759"/>
<keyword evidence="7" id="KW-1185">Reference proteome</keyword>
<dbReference type="Proteomes" id="UP001056384">
    <property type="component" value="Chromosome 4"/>
</dbReference>
<proteinExistence type="inferred from homology"/>
<evidence type="ECO:0000256" key="2">
    <source>
        <dbReference type="ARBA" id="ARBA00022574"/>
    </source>
</evidence>
<dbReference type="SMART" id="SM00320">
    <property type="entry name" value="WD40"/>
    <property type="match status" value="3"/>
</dbReference>
<evidence type="ECO:0000313" key="7">
    <source>
        <dbReference type="Proteomes" id="UP001056384"/>
    </source>
</evidence>
<dbReference type="GO" id="GO:0005774">
    <property type="term" value="C:vacuolar membrane"/>
    <property type="evidence" value="ECO:0007669"/>
    <property type="project" value="UniProtKB-SubCell"/>
</dbReference>
<dbReference type="AlphaFoldDB" id="A0A9Q9AN05"/>
<keyword evidence="2" id="KW-0853">WD repeat</keyword>
<evidence type="ECO:0000313" key="6">
    <source>
        <dbReference type="EMBL" id="USW52462.1"/>
    </source>
</evidence>
<feature type="compositionally biased region" description="Low complexity" evidence="5">
    <location>
        <begin position="333"/>
        <end position="347"/>
    </location>
</feature>
<evidence type="ECO:0000256" key="4">
    <source>
        <dbReference type="ARBA" id="ARBA00025740"/>
    </source>
</evidence>
<reference evidence="6" key="1">
    <citation type="submission" date="2022-06" db="EMBL/GenBank/DDBJ databases">
        <title>Complete genome sequences of two strains of the flax pathogen Septoria linicola.</title>
        <authorList>
            <person name="Lapalu N."/>
            <person name="Simon A."/>
            <person name="Demenou B."/>
            <person name="Paumier D."/>
            <person name="Guillot M.-P."/>
            <person name="Gout L."/>
            <person name="Valade R."/>
        </authorList>
    </citation>
    <scope>NUCLEOTIDE SEQUENCE</scope>
    <source>
        <strain evidence="6">SE15195</strain>
    </source>
</reference>